<feature type="compositionally biased region" description="Basic and acidic residues" evidence="5">
    <location>
        <begin position="327"/>
        <end position="340"/>
    </location>
</feature>
<feature type="compositionally biased region" description="Polar residues" evidence="5">
    <location>
        <begin position="341"/>
        <end position="350"/>
    </location>
</feature>
<evidence type="ECO:0000256" key="5">
    <source>
        <dbReference type="SAM" id="MobiDB-lite"/>
    </source>
</evidence>
<evidence type="ECO:0000256" key="4">
    <source>
        <dbReference type="ARBA" id="ARBA00023242"/>
    </source>
</evidence>
<protein>
    <recommendedName>
        <fullName evidence="6">Zn(2)-C6 fungal-type domain-containing protein</fullName>
    </recommendedName>
</protein>
<dbReference type="AlphaFoldDB" id="A0A1D2JHV8"/>
<dbReference type="Gene3D" id="4.10.240.10">
    <property type="entry name" value="Zn(2)-C6 fungal-type DNA-binding domain"/>
    <property type="match status" value="1"/>
</dbReference>
<feature type="region of interest" description="Disordered" evidence="5">
    <location>
        <begin position="1"/>
        <end position="56"/>
    </location>
</feature>
<evidence type="ECO:0000256" key="1">
    <source>
        <dbReference type="ARBA" id="ARBA00023015"/>
    </source>
</evidence>
<feature type="compositionally biased region" description="Basic and acidic residues" evidence="5">
    <location>
        <begin position="13"/>
        <end position="22"/>
    </location>
</feature>
<dbReference type="CDD" id="cd00067">
    <property type="entry name" value="GAL4"/>
    <property type="match status" value="1"/>
</dbReference>
<gene>
    <name evidence="7" type="ORF">ACO22_02704</name>
</gene>
<feature type="region of interest" description="Disordered" evidence="5">
    <location>
        <begin position="309"/>
        <end position="350"/>
    </location>
</feature>
<dbReference type="Proteomes" id="UP000242814">
    <property type="component" value="Unassembled WGS sequence"/>
</dbReference>
<feature type="region of interest" description="Disordered" evidence="5">
    <location>
        <begin position="118"/>
        <end position="176"/>
    </location>
</feature>
<feature type="domain" description="Zn(2)-C6 fungal-type" evidence="6">
    <location>
        <begin position="57"/>
        <end position="89"/>
    </location>
</feature>
<accession>A0A1D2JHV8</accession>
<dbReference type="InterPro" id="IPR036864">
    <property type="entry name" value="Zn2-C6_fun-type_DNA-bd_sf"/>
</dbReference>
<name>A0A1D2JHV8_PARBR</name>
<dbReference type="SUPFAM" id="SSF57701">
    <property type="entry name" value="Zn2/Cys6 DNA-binding domain"/>
    <property type="match status" value="1"/>
</dbReference>
<organism evidence="7 8">
    <name type="scientific">Paracoccidioides brasiliensis</name>
    <dbReference type="NCBI Taxonomy" id="121759"/>
    <lineage>
        <taxon>Eukaryota</taxon>
        <taxon>Fungi</taxon>
        <taxon>Dikarya</taxon>
        <taxon>Ascomycota</taxon>
        <taxon>Pezizomycotina</taxon>
        <taxon>Eurotiomycetes</taxon>
        <taxon>Eurotiomycetidae</taxon>
        <taxon>Onygenales</taxon>
        <taxon>Ajellomycetaceae</taxon>
        <taxon>Paracoccidioides</taxon>
    </lineage>
</organism>
<evidence type="ECO:0000313" key="8">
    <source>
        <dbReference type="Proteomes" id="UP000242814"/>
    </source>
</evidence>
<dbReference type="GO" id="GO:0003677">
    <property type="term" value="F:DNA binding"/>
    <property type="evidence" value="ECO:0007669"/>
    <property type="project" value="UniProtKB-KW"/>
</dbReference>
<keyword evidence="3" id="KW-0804">Transcription</keyword>
<dbReference type="GO" id="GO:0000981">
    <property type="term" value="F:DNA-binding transcription factor activity, RNA polymerase II-specific"/>
    <property type="evidence" value="ECO:0007669"/>
    <property type="project" value="InterPro"/>
</dbReference>
<keyword evidence="4" id="KW-0539">Nucleus</keyword>
<dbReference type="Pfam" id="PF00172">
    <property type="entry name" value="Zn_clus"/>
    <property type="match status" value="1"/>
</dbReference>
<sequence>MDDWQNHLLSSSMDEKLRHHSPESSSTLQEPSPKRSAEAAEFDGSDGKVNRKRSAKACQSCRSRKVRCSVSDHGVPCYNCKLDDVECIVPERKRPTRTTKRQRFIGAVISAAVVRMGRASPDSGLSSPGSVPETSHGDWDKGFQRTLLSSPNSSQQNATEENSEIADNPRPLSDLPPCDDELARWFSVMPPRVVDKMFSYLQSVSQNGTLEPYGESDSSHSDSTMHLLPSGWKRKKRYGTILSRRKPVRNCVASRPPEYPPQVVRLPTRESPPRELPLSSTQEPNEGRTLIQHLRDDNAATCSKEKDLEEAIHRSDSQLTKKQSRQSGDKHSLDTCREPSSDLNTKATSVLTPPPEHYCASAMSMQAFQQLEALPTSTHKEPYPNQQTTKGGTQQETLVAGNGGLGGEFQSNFDSMINLWVGDAFDVSTFQL</sequence>
<dbReference type="PANTHER" id="PTHR47425">
    <property type="entry name" value="FARB-RELATED"/>
    <property type="match status" value="1"/>
</dbReference>
<comment type="caution">
    <text evidence="7">The sequence shown here is derived from an EMBL/GenBank/DDBJ whole genome shotgun (WGS) entry which is preliminary data.</text>
</comment>
<feature type="compositionally biased region" description="Polar residues" evidence="5">
    <location>
        <begin position="123"/>
        <end position="133"/>
    </location>
</feature>
<feature type="compositionally biased region" description="Polar residues" evidence="5">
    <location>
        <begin position="146"/>
        <end position="160"/>
    </location>
</feature>
<dbReference type="VEuPathDB" id="FungiDB:PADG_01215"/>
<dbReference type="InterPro" id="IPR052761">
    <property type="entry name" value="Fungal_Detox/Toxin_TFs"/>
</dbReference>
<dbReference type="PROSITE" id="PS00463">
    <property type="entry name" value="ZN2_CY6_FUNGAL_1"/>
    <property type="match status" value="1"/>
</dbReference>
<dbReference type="InterPro" id="IPR001138">
    <property type="entry name" value="Zn2Cys6_DnaBD"/>
</dbReference>
<dbReference type="VEuPathDB" id="FungiDB:PABG_07664"/>
<dbReference type="PROSITE" id="PS50048">
    <property type="entry name" value="ZN2_CY6_FUNGAL_2"/>
    <property type="match status" value="1"/>
</dbReference>
<evidence type="ECO:0000313" key="7">
    <source>
        <dbReference type="EMBL" id="ODH36692.1"/>
    </source>
</evidence>
<reference evidence="7 8" key="1">
    <citation type="submission" date="2016-06" db="EMBL/GenBank/DDBJ databases">
        <authorList>
            <person name="Kjaerup R.B."/>
            <person name="Dalgaard T.S."/>
            <person name="Juul-Madsen H.R."/>
        </authorList>
    </citation>
    <scope>NUCLEOTIDE SEQUENCE [LARGE SCALE GENOMIC DNA]</scope>
    <source>
        <strain evidence="7 8">Pb300</strain>
    </source>
</reference>
<proteinExistence type="predicted"/>
<evidence type="ECO:0000259" key="6">
    <source>
        <dbReference type="PROSITE" id="PS50048"/>
    </source>
</evidence>
<feature type="region of interest" description="Disordered" evidence="5">
    <location>
        <begin position="251"/>
        <end position="287"/>
    </location>
</feature>
<dbReference type="PANTHER" id="PTHR47425:SF2">
    <property type="entry name" value="FARB-RELATED"/>
    <property type="match status" value="1"/>
</dbReference>
<evidence type="ECO:0000256" key="2">
    <source>
        <dbReference type="ARBA" id="ARBA00023125"/>
    </source>
</evidence>
<evidence type="ECO:0000256" key="3">
    <source>
        <dbReference type="ARBA" id="ARBA00023163"/>
    </source>
</evidence>
<keyword evidence="2" id="KW-0238">DNA-binding</keyword>
<dbReference type="EMBL" id="LZYO01000087">
    <property type="protein sequence ID" value="ODH36692.1"/>
    <property type="molecule type" value="Genomic_DNA"/>
</dbReference>
<dbReference type="GO" id="GO:0008270">
    <property type="term" value="F:zinc ion binding"/>
    <property type="evidence" value="ECO:0007669"/>
    <property type="project" value="InterPro"/>
</dbReference>
<dbReference type="SMART" id="SM00066">
    <property type="entry name" value="GAL4"/>
    <property type="match status" value="1"/>
</dbReference>
<keyword evidence="1" id="KW-0805">Transcription regulation</keyword>